<organism evidence="4 5">
    <name type="scientific">Chelatococcus asaccharovorans</name>
    <dbReference type="NCBI Taxonomy" id="28210"/>
    <lineage>
        <taxon>Bacteria</taxon>
        <taxon>Pseudomonadati</taxon>
        <taxon>Pseudomonadota</taxon>
        <taxon>Alphaproteobacteria</taxon>
        <taxon>Hyphomicrobiales</taxon>
        <taxon>Chelatococcaceae</taxon>
        <taxon>Chelatococcus</taxon>
    </lineage>
</organism>
<comment type="caution">
    <text evidence="4">The sequence shown here is derived from an EMBL/GenBank/DDBJ whole genome shotgun (WGS) entry which is preliminary data.</text>
</comment>
<dbReference type="EMBL" id="QJJK01000001">
    <property type="protein sequence ID" value="PXW64348.1"/>
    <property type="molecule type" value="Genomic_DNA"/>
</dbReference>
<evidence type="ECO:0000313" key="4">
    <source>
        <dbReference type="EMBL" id="PXW64348.1"/>
    </source>
</evidence>
<dbReference type="InterPro" id="IPR001763">
    <property type="entry name" value="Rhodanese-like_dom"/>
</dbReference>
<feature type="domain" description="Rhodanese" evidence="3">
    <location>
        <begin position="151"/>
        <end position="262"/>
    </location>
</feature>
<reference evidence="4 5" key="1">
    <citation type="submission" date="2018-05" db="EMBL/GenBank/DDBJ databases">
        <title>Genomic Encyclopedia of Type Strains, Phase IV (KMG-IV): sequencing the most valuable type-strain genomes for metagenomic binning, comparative biology and taxonomic classification.</title>
        <authorList>
            <person name="Goeker M."/>
        </authorList>
    </citation>
    <scope>NUCLEOTIDE SEQUENCE [LARGE SCALE GENOMIC DNA]</scope>
    <source>
        <strain evidence="4 5">DSM 6462</strain>
    </source>
</reference>
<dbReference type="RefSeq" id="WP_110372444.1">
    <property type="nucleotide sequence ID" value="NZ_JAHBRY010000001.1"/>
</dbReference>
<gene>
    <name evidence="4" type="ORF">C7450_101103</name>
</gene>
<dbReference type="PANTHER" id="PTHR11364:SF27">
    <property type="entry name" value="SULFURTRANSFERASE"/>
    <property type="match status" value="1"/>
</dbReference>
<feature type="domain" description="Rhodanese" evidence="3">
    <location>
        <begin position="14"/>
        <end position="113"/>
    </location>
</feature>
<dbReference type="Proteomes" id="UP000248021">
    <property type="component" value="Unassembled WGS sequence"/>
</dbReference>
<dbReference type="Pfam" id="PF00581">
    <property type="entry name" value="Rhodanese"/>
    <property type="match status" value="2"/>
</dbReference>
<dbReference type="PANTHER" id="PTHR11364">
    <property type="entry name" value="THIOSULFATE SULFERTANSFERASE"/>
    <property type="match status" value="1"/>
</dbReference>
<dbReference type="GO" id="GO:0004792">
    <property type="term" value="F:thiosulfate-cyanide sulfurtransferase activity"/>
    <property type="evidence" value="ECO:0007669"/>
    <property type="project" value="TreeGrafter"/>
</dbReference>
<dbReference type="InterPro" id="IPR036873">
    <property type="entry name" value="Rhodanese-like_dom_sf"/>
</dbReference>
<keyword evidence="5" id="KW-1185">Reference proteome</keyword>
<dbReference type="SMART" id="SM00450">
    <property type="entry name" value="RHOD"/>
    <property type="match status" value="2"/>
</dbReference>
<dbReference type="OrthoDB" id="9781034at2"/>
<dbReference type="SUPFAM" id="SSF52821">
    <property type="entry name" value="Rhodanese/Cell cycle control phosphatase"/>
    <property type="match status" value="2"/>
</dbReference>
<dbReference type="PROSITE" id="PS50206">
    <property type="entry name" value="RHODANESE_3"/>
    <property type="match status" value="2"/>
</dbReference>
<dbReference type="AlphaFoldDB" id="A0A2V3UUF5"/>
<evidence type="ECO:0000256" key="2">
    <source>
        <dbReference type="ARBA" id="ARBA00022737"/>
    </source>
</evidence>
<evidence type="ECO:0000313" key="5">
    <source>
        <dbReference type="Proteomes" id="UP000248021"/>
    </source>
</evidence>
<evidence type="ECO:0000259" key="3">
    <source>
        <dbReference type="PROSITE" id="PS50206"/>
    </source>
</evidence>
<accession>A0A2V3UUF5</accession>
<protein>
    <submittedName>
        <fullName evidence="4">Thiosulfate/3-mercaptopyruvate sulfurtransferase</fullName>
    </submittedName>
</protein>
<keyword evidence="2" id="KW-0677">Repeat</keyword>
<keyword evidence="1 4" id="KW-0808">Transferase</keyword>
<proteinExistence type="predicted"/>
<sequence length="269" mass="28326">MLQDPVIEPSALAFLGAFHLLDVRSPDAFEKGHAPGAIRVPIAAWEAAARVAETSLDTSTYWEDAIRGLGLDPAVPVVVSDDGRMTDSARVWFILQYFGVKALVLNGGGPTLSGYPDRLAGIRPAVPTAAFRAHPGTGPVGLVNRTELKGNLSKVHILDARTSAEFSGEDLRQNTRGGHLPGTRLLPHADLLGSGRLKPAADLHALLSAAGFGPGDHIVTHCDGGGRAALAALAALRAGYDDVQVYYLSFADWAKDESCPIVRDEQGPA</sequence>
<dbReference type="InterPro" id="IPR045078">
    <property type="entry name" value="TST/MPST-like"/>
</dbReference>
<name>A0A2V3UUF5_9HYPH</name>
<keyword evidence="4" id="KW-0670">Pyruvate</keyword>
<evidence type="ECO:0000256" key="1">
    <source>
        <dbReference type="ARBA" id="ARBA00022679"/>
    </source>
</evidence>
<dbReference type="Gene3D" id="3.40.250.10">
    <property type="entry name" value="Rhodanese-like domain"/>
    <property type="match status" value="2"/>
</dbReference>